<dbReference type="PROSITE" id="PS00636">
    <property type="entry name" value="DNAJ_1"/>
    <property type="match status" value="1"/>
</dbReference>
<dbReference type="PROSITE" id="PS50076">
    <property type="entry name" value="DNAJ_2"/>
    <property type="match status" value="1"/>
</dbReference>
<keyword evidence="5" id="KW-1185">Reference proteome</keyword>
<feature type="domain" description="J" evidence="3">
    <location>
        <begin position="6"/>
        <end position="76"/>
    </location>
</feature>
<dbReference type="PANTHER" id="PTHR45098:SF1">
    <property type="entry name" value="DNAJ DOMAIN CONTAINING PROTEIN, EXPRESSED"/>
    <property type="match status" value="1"/>
</dbReference>
<dbReference type="InterPro" id="IPR001623">
    <property type="entry name" value="DnaJ_domain"/>
</dbReference>
<dbReference type="EMBL" id="JAKUCV010001510">
    <property type="protein sequence ID" value="KAJ4846101.1"/>
    <property type="molecule type" value="Genomic_DNA"/>
</dbReference>
<organism evidence="4 5">
    <name type="scientific">Turnera subulata</name>
    <dbReference type="NCBI Taxonomy" id="218843"/>
    <lineage>
        <taxon>Eukaryota</taxon>
        <taxon>Viridiplantae</taxon>
        <taxon>Streptophyta</taxon>
        <taxon>Embryophyta</taxon>
        <taxon>Tracheophyta</taxon>
        <taxon>Spermatophyta</taxon>
        <taxon>Magnoliopsida</taxon>
        <taxon>eudicotyledons</taxon>
        <taxon>Gunneridae</taxon>
        <taxon>Pentapetalae</taxon>
        <taxon>rosids</taxon>
        <taxon>fabids</taxon>
        <taxon>Malpighiales</taxon>
        <taxon>Passifloraceae</taxon>
        <taxon>Turnera</taxon>
    </lineage>
</organism>
<feature type="region of interest" description="Disordered" evidence="2">
    <location>
        <begin position="134"/>
        <end position="206"/>
    </location>
</feature>
<feature type="compositionally biased region" description="Basic and acidic residues" evidence="2">
    <location>
        <begin position="144"/>
        <end position="160"/>
    </location>
</feature>
<comment type="caution">
    <text evidence="4">The sequence shown here is derived from an EMBL/GenBank/DDBJ whole genome shotgun (WGS) entry which is preliminary data.</text>
</comment>
<dbReference type="PANTHER" id="PTHR45098">
    <property type="entry name" value="DNAJ DOMAIN CONTAINING PROTEIN, EXPRESSED"/>
    <property type="match status" value="1"/>
</dbReference>
<dbReference type="Gene3D" id="1.10.287.110">
    <property type="entry name" value="DnaJ domain"/>
    <property type="match status" value="1"/>
</dbReference>
<evidence type="ECO:0000256" key="1">
    <source>
        <dbReference type="SAM" id="Coils"/>
    </source>
</evidence>
<accession>A0A9Q0GAG7</accession>
<evidence type="ECO:0000256" key="2">
    <source>
        <dbReference type="SAM" id="MobiDB-lite"/>
    </source>
</evidence>
<reference evidence="4" key="1">
    <citation type="submission" date="2022-02" db="EMBL/GenBank/DDBJ databases">
        <authorList>
            <person name="Henning P.M."/>
            <person name="McCubbin A.G."/>
            <person name="Shore J.S."/>
        </authorList>
    </citation>
    <scope>NUCLEOTIDE SEQUENCE</scope>
    <source>
        <strain evidence="4">F60SS</strain>
        <tissue evidence="4">Leaves</tissue>
    </source>
</reference>
<evidence type="ECO:0000313" key="4">
    <source>
        <dbReference type="EMBL" id="KAJ4846101.1"/>
    </source>
</evidence>
<reference evidence="4" key="2">
    <citation type="journal article" date="2023" name="Plants (Basel)">
        <title>Annotation of the Turnera subulata (Passifloraceae) Draft Genome Reveals the S-Locus Evolved after the Divergence of Turneroideae from Passifloroideae in a Stepwise Manner.</title>
        <authorList>
            <person name="Henning P.M."/>
            <person name="Roalson E.H."/>
            <person name="Mir W."/>
            <person name="McCubbin A.G."/>
            <person name="Shore J.S."/>
        </authorList>
    </citation>
    <scope>NUCLEOTIDE SEQUENCE</scope>
    <source>
        <strain evidence="4">F60SS</strain>
    </source>
</reference>
<sequence length="307" mass="34969">MDTGVDHYSVLGLPSGEVGARLTEKEITRAYKLKALEVHPDKRPHDPNAHADFQRLQSSYESLMNPVSRRRFDNSLRTKRMTLWSSVMEQLTEILNEINLLKRDFNLLKRDFNHLKRKFWGNLHSYCDSVASSKRRKEGAAVARQKDKRTERRAGGEKKPPPWLKKKRTERRARTARAGREEEAAATEEKKGTVSPSPSGGGGGDGINDLEKILEVSWEEGSNYCKQELSNFFSRFGVVKNIGMSGFCRENKKSATVSLLLQMGLLLPHQSKLASFLLLFLSPNISGTEYTLIDFCDFMIFFLLPIW</sequence>
<proteinExistence type="predicted"/>
<feature type="coiled-coil region" evidence="1">
    <location>
        <begin position="91"/>
        <end position="118"/>
    </location>
</feature>
<protein>
    <recommendedName>
        <fullName evidence="3">J domain-containing protein</fullName>
    </recommendedName>
</protein>
<evidence type="ECO:0000313" key="5">
    <source>
        <dbReference type="Proteomes" id="UP001141552"/>
    </source>
</evidence>
<dbReference type="InterPro" id="IPR036869">
    <property type="entry name" value="J_dom_sf"/>
</dbReference>
<feature type="compositionally biased region" description="Basic and acidic residues" evidence="2">
    <location>
        <begin position="178"/>
        <end position="192"/>
    </location>
</feature>
<dbReference type="CDD" id="cd06257">
    <property type="entry name" value="DnaJ"/>
    <property type="match status" value="1"/>
</dbReference>
<evidence type="ECO:0000259" key="3">
    <source>
        <dbReference type="PROSITE" id="PS50076"/>
    </source>
</evidence>
<dbReference type="Proteomes" id="UP001141552">
    <property type="component" value="Unassembled WGS sequence"/>
</dbReference>
<dbReference type="SUPFAM" id="SSF46565">
    <property type="entry name" value="Chaperone J-domain"/>
    <property type="match status" value="1"/>
</dbReference>
<gene>
    <name evidence="4" type="ORF">Tsubulata_016744</name>
</gene>
<dbReference type="OrthoDB" id="10250354at2759"/>
<dbReference type="SMART" id="SM00271">
    <property type="entry name" value="DnaJ"/>
    <property type="match status" value="1"/>
</dbReference>
<keyword evidence="1" id="KW-0175">Coiled coil</keyword>
<dbReference type="InterPro" id="IPR018253">
    <property type="entry name" value="DnaJ_domain_CS"/>
</dbReference>
<dbReference type="Pfam" id="PF00226">
    <property type="entry name" value="DnaJ"/>
    <property type="match status" value="1"/>
</dbReference>
<name>A0A9Q0GAG7_9ROSI</name>
<dbReference type="AlphaFoldDB" id="A0A9Q0GAG7"/>
<feature type="compositionally biased region" description="Basic residues" evidence="2">
    <location>
        <begin position="164"/>
        <end position="177"/>
    </location>
</feature>